<dbReference type="InterPro" id="IPR009061">
    <property type="entry name" value="DNA-bd_dom_put_sf"/>
</dbReference>
<evidence type="ECO:0000256" key="1">
    <source>
        <dbReference type="SAM" id="Phobius"/>
    </source>
</evidence>
<dbReference type="CDD" id="cd00592">
    <property type="entry name" value="HTH_MerR-like"/>
    <property type="match status" value="1"/>
</dbReference>
<gene>
    <name evidence="3" type="ORF">A2W13_03900</name>
</gene>
<dbReference type="GO" id="GO:0006355">
    <property type="term" value="P:regulation of DNA-templated transcription"/>
    <property type="evidence" value="ECO:0007669"/>
    <property type="project" value="InterPro"/>
</dbReference>
<keyword evidence="1" id="KW-1133">Transmembrane helix</keyword>
<dbReference type="PROSITE" id="PS50937">
    <property type="entry name" value="HTH_MERR_2"/>
    <property type="match status" value="1"/>
</dbReference>
<evidence type="ECO:0000259" key="2">
    <source>
        <dbReference type="PROSITE" id="PS50937"/>
    </source>
</evidence>
<feature type="transmembrane region" description="Helical" evidence="1">
    <location>
        <begin position="110"/>
        <end position="129"/>
    </location>
</feature>
<protein>
    <recommendedName>
        <fullName evidence="2">HTH merR-type domain-containing protein</fullName>
    </recommendedName>
</protein>
<reference evidence="3 4" key="1">
    <citation type="journal article" date="2016" name="Nat. Commun.">
        <title>Thousands of microbial genomes shed light on interconnected biogeochemical processes in an aquifer system.</title>
        <authorList>
            <person name="Anantharaman K."/>
            <person name="Brown C.T."/>
            <person name="Hug L.A."/>
            <person name="Sharon I."/>
            <person name="Castelle C.J."/>
            <person name="Probst A.J."/>
            <person name="Thomas B.C."/>
            <person name="Singh A."/>
            <person name="Wilkins M.J."/>
            <person name="Karaoz U."/>
            <person name="Brodie E.L."/>
            <person name="Williams K.H."/>
            <person name="Hubbard S.S."/>
            <person name="Banfield J.F."/>
        </authorList>
    </citation>
    <scope>NUCLEOTIDE SEQUENCE [LARGE SCALE GENOMIC DNA]</scope>
</reference>
<dbReference type="EMBL" id="MGFT01000012">
    <property type="protein sequence ID" value="OGM11822.1"/>
    <property type="molecule type" value="Genomic_DNA"/>
</dbReference>
<evidence type="ECO:0000313" key="3">
    <source>
        <dbReference type="EMBL" id="OGM11822.1"/>
    </source>
</evidence>
<proteinExistence type="predicted"/>
<comment type="caution">
    <text evidence="3">The sequence shown here is derived from an EMBL/GenBank/DDBJ whole genome shotgun (WGS) entry which is preliminary data.</text>
</comment>
<organism evidence="3 4">
    <name type="scientific">Candidatus Woesebacteria bacterium RBG_16_36_11</name>
    <dbReference type="NCBI Taxonomy" id="1802481"/>
    <lineage>
        <taxon>Bacteria</taxon>
        <taxon>Candidatus Woeseibacteriota</taxon>
    </lineage>
</organism>
<feature type="domain" description="HTH merR-type" evidence="2">
    <location>
        <begin position="10"/>
        <end position="56"/>
    </location>
</feature>
<keyword evidence="1" id="KW-0472">Membrane</keyword>
<sequence>MHEPNKNKEYLTIKEASKYLRVSKDTLRRWEKKKILKPFRSPTGWRYYSKRQLDYVFIQKPDFSEPTSTVHDKPKELPIKKSYENKIPIESVLPPQALLKTNSKISRIPILFLAFFVSLNLMLLIFYFVKNLTGN</sequence>
<keyword evidence="1" id="KW-0812">Transmembrane</keyword>
<dbReference type="SUPFAM" id="SSF46955">
    <property type="entry name" value="Putative DNA-binding domain"/>
    <property type="match status" value="1"/>
</dbReference>
<evidence type="ECO:0000313" key="4">
    <source>
        <dbReference type="Proteomes" id="UP000178533"/>
    </source>
</evidence>
<dbReference type="AlphaFoldDB" id="A0A1F7X9X7"/>
<dbReference type="Pfam" id="PF00376">
    <property type="entry name" value="MerR"/>
    <property type="match status" value="1"/>
</dbReference>
<dbReference type="Gene3D" id="1.10.1660.10">
    <property type="match status" value="1"/>
</dbReference>
<accession>A0A1F7X9X7</accession>
<dbReference type="GO" id="GO:0003677">
    <property type="term" value="F:DNA binding"/>
    <property type="evidence" value="ECO:0007669"/>
    <property type="project" value="InterPro"/>
</dbReference>
<dbReference type="Proteomes" id="UP000178533">
    <property type="component" value="Unassembled WGS sequence"/>
</dbReference>
<name>A0A1F7X9X7_9BACT</name>
<dbReference type="InterPro" id="IPR000551">
    <property type="entry name" value="MerR-type_HTH_dom"/>
</dbReference>
<dbReference type="SMART" id="SM00422">
    <property type="entry name" value="HTH_MERR"/>
    <property type="match status" value="1"/>
</dbReference>